<sequence>QPAILPSCPGLVTNRLLEEDTPRYTRASDPCDPCVGEDTHTHTHRPSHTRSQTRTARCRPEGLSARAEPVYVSDPASANLDSKAERIARYKAERRRQLAERYGISLDQDPDTTASHLLYHGSSRGRKEPECSSERQHECSSDLRRRAESVGDEPPYTSGGSRVGRAPPQPHCYAEPGQGPPRMESFTERERIMNMENQRRAAQQERDTKAPETPSSSTYMDVTSSSPSAMVPLFSPNPSSSPLSQHSTGFKRMNVIPDMKPTSDWFLQTDSEGNTKSLINWPSRYRVVRERLAREDGVRPNSPELGRHVPEAPVYRRQPQPAAHNPVYQHYPQTHTHTDPLGPQPAYCYSQPQLPRSGWSDDPSYLSMATGPSSKAQQPPQRQPDEGDVDEEKRGPREGLPEVQTEGLLKSRKAVLPSEIRRRERSTEDPRGCAEFEEPRAGYVGGRVRTRMRPEEPVKPQEHRSSQRATEDRAEFRGSREECTQPWNDNAIYVQRRMAPIAAHVQTRGGGTIDASSRPASDAGQQRAPGSCFPRTQGPGPRGPADLQRSAEGEIRNGERSSLEAGDAHISVAKLRHSYLESALTALDWVYPPGGAEVPRSGERDSMKVLWRGQRDMGRRLYSSPGESRKSSERCRTQPVTSAEKHRSDRYCRFRPIMDEEKLDERAKLSVAAKRSLFRELERNRDGSAPKPPSRNAAVERRLRRAQDRSRTQPVTTEEVVIAATLQASSQRSAAAGEQATEGPGEAEPDLSTLSLAEKMALFNRLAQPAPRVAHTKPDPRGRRANPRYQTQPITLGDMEQVAERGFCSCPLEVIHNGARLDLTTSSALKPGATVSTEHAGDIHLARGAGAGPPVDALIPEPSGVVWRSVSAPQINRNPVDLCLFHPPHYSRLALLKKSGEEDWRNRINKKQDVVKVAVSERHAQLWEVEQSFKKKEEGTIMDELAVSDQLWVSQRIEMSIQERKQLIVAREEAWKSKGLGAANDSTQFTVAARMVWYTCEPDPCAKKHHTPSQIEAKPDMNLESDRKLDKLESFLGRLNSKGGLQESTIKVTEERVKEVMNLDDETFDKFYRHIAQIPFSMNSSLDVDDFDEIFGGIQMPKLTSAMVEHKRSVRPVRNVQSSRNPLKMLAAREDIRQVYTEQRLNIGLLESKRMKQEKMNKNSGFSEVALAGLASKENFSNVNLRSVNISEQMSNNSAVPYKKLMLIQVKGRRHVQSRLVEPRVSSLNSGDCFLLITPHHCFVWTGEFANVIEKAKAAELAQFIQTKRDLGCRANYIELIEEGINTHSYAAKEFWKILGGQASYQSAGKPDEDELYESAVVETNCIYRLVDDKLVPDDDFWGKVPRCSLLSPTQVLVLDFGSEVYVWHGKEVTLAQRKVAFQLAKHLWNGTFDYTTCDINPLDPGECNPLIPRKGQGRPDWAVFGRLTQHNETTLFKEKFLDWTDSKKKVPPFFSPHQEQQSSDQNALRAYDTSLMLPLLQTPVRTVLDGMDVGRGYGPVPGDDRRHFEISTVAVDVWHILEFDYSRLPKQSIGQFHEGDTYVVKWKYMVSTAVGRRHNPEALRSAGAGKEKCAYFFWQGRNSTVSEKGTSALMTVELDEERGAQIQVQQGKEPPCFLQCFGGGMVVHAGKREEEEENFQNEWRLYCVRGEVRVEGHLLEVACHCSSLRSRTSMVLLSVSKATMYLWHGCKSQLHTRNVGRTTANKIKEQCPLEAGLHSSSKVTIHECDEGAEPAGFWEALGRRDRKAYDCMLQDPGKFNFTPRLYHLSSASGEFVAVEFLYPARVVDEVNSLPFLQEDLYAASQPALFLVDNHHEVYLWQGWWPQDSETPGSARIRWDVDRKCAMETVLQYCREKNQKKPPKSYLIHAGLEPLTFTNMFPCWDHREDIAEITEREAEVCNQIILVEDVLARLCKTTYPLEDLLARPLPEGVDPLRLEIYLDNEDFEKALEMSKEEYEMLPGWKQVNVKKAKGLF</sequence>
<feature type="region of interest" description="Disordered" evidence="9">
    <location>
        <begin position="197"/>
        <end position="227"/>
    </location>
</feature>
<dbReference type="InParanoid" id="A0A6Q2ZHI0"/>
<feature type="region of interest" description="Disordered" evidence="9">
    <location>
        <begin position="19"/>
        <end position="62"/>
    </location>
</feature>
<dbReference type="GO" id="GO:0051014">
    <property type="term" value="P:actin filament severing"/>
    <property type="evidence" value="ECO:0007669"/>
    <property type="project" value="TreeGrafter"/>
</dbReference>
<reference evidence="11" key="3">
    <citation type="submission" date="2025-08" db="UniProtKB">
        <authorList>
            <consortium name="Ensembl"/>
        </authorList>
    </citation>
    <scope>IDENTIFICATION</scope>
</reference>
<dbReference type="PRINTS" id="PR00597">
    <property type="entry name" value="GELSOLIN"/>
</dbReference>
<comment type="similarity">
    <text evidence="3">Belongs to the villin/gelsolin family.</text>
</comment>
<dbReference type="GO" id="GO:0051015">
    <property type="term" value="F:actin filament binding"/>
    <property type="evidence" value="ECO:0007669"/>
    <property type="project" value="InterPro"/>
</dbReference>
<dbReference type="CDD" id="cd11280">
    <property type="entry name" value="gelsolin_like"/>
    <property type="match status" value="1"/>
</dbReference>
<dbReference type="Bgee" id="ENSELUG00000004106">
    <property type="expression patterns" value="Expressed in heart and 14 other cell types or tissues"/>
</dbReference>
<dbReference type="PROSITE" id="PS51089">
    <property type="entry name" value="HP"/>
    <property type="match status" value="1"/>
</dbReference>
<dbReference type="CDD" id="cd11293">
    <property type="entry name" value="gelsolin_S4_like"/>
    <property type="match status" value="1"/>
</dbReference>
<evidence type="ECO:0000256" key="3">
    <source>
        <dbReference type="ARBA" id="ARBA00008418"/>
    </source>
</evidence>
<dbReference type="Gene3D" id="3.40.20.10">
    <property type="entry name" value="Severin"/>
    <property type="match status" value="5"/>
</dbReference>
<evidence type="ECO:0000256" key="8">
    <source>
        <dbReference type="ARBA" id="ARBA00023212"/>
    </source>
</evidence>
<evidence type="ECO:0000256" key="6">
    <source>
        <dbReference type="ARBA" id="ARBA00023136"/>
    </source>
</evidence>
<feature type="compositionally biased region" description="Basic and acidic residues" evidence="9">
    <location>
        <begin position="391"/>
        <end position="400"/>
    </location>
</feature>
<dbReference type="GO" id="GO:0005737">
    <property type="term" value="C:cytoplasm"/>
    <property type="evidence" value="ECO:0007669"/>
    <property type="project" value="TreeGrafter"/>
</dbReference>
<feature type="compositionally biased region" description="Low complexity" evidence="9">
    <location>
        <begin position="214"/>
        <end position="227"/>
    </location>
</feature>
<feature type="region of interest" description="Disordered" evidence="9">
    <location>
        <begin position="616"/>
        <end position="648"/>
    </location>
</feature>
<keyword evidence="6" id="KW-0472">Membrane</keyword>
<dbReference type="SUPFAM" id="SSF55753">
    <property type="entry name" value="Actin depolymerizing proteins"/>
    <property type="match status" value="5"/>
</dbReference>
<dbReference type="Ensembl" id="ENSELUT00000049370.2">
    <property type="protein sequence ID" value="ENSELUP00000078004.2"/>
    <property type="gene ID" value="ENSELUG00000004106.3"/>
</dbReference>
<dbReference type="InterPro" id="IPR007123">
    <property type="entry name" value="Gelsolin-like_dom"/>
</dbReference>
<keyword evidence="12" id="KW-1185">Reference proteome</keyword>
<reference evidence="12" key="1">
    <citation type="journal article" date="2014" name="PLoS ONE">
        <title>The genome and linkage map of the northern pike (Esox lucius): conserved synteny revealed between the salmonid sister group and the Neoteleostei.</title>
        <authorList>
            <person name="Rondeau E.B."/>
            <person name="Minkley D.R."/>
            <person name="Leong J.S."/>
            <person name="Messmer A.M."/>
            <person name="Jantzen J.R."/>
            <person name="von Schalburg K.R."/>
            <person name="Lemon C."/>
            <person name="Bird N.H."/>
            <person name="Koop B.F."/>
        </authorList>
    </citation>
    <scope>NUCLEOTIDE SEQUENCE</scope>
</reference>
<dbReference type="PANTHER" id="PTHR11977:SF86">
    <property type="entry name" value="SUPERVILLIN ISOFORM X1"/>
    <property type="match status" value="1"/>
</dbReference>
<feature type="region of interest" description="Disordered" evidence="9">
    <location>
        <begin position="324"/>
        <end position="487"/>
    </location>
</feature>
<feature type="compositionally biased region" description="Polar residues" evidence="9">
    <location>
        <begin position="370"/>
        <end position="380"/>
    </location>
</feature>
<name>A0A6Q2ZHI0_ESOLU</name>
<dbReference type="GeneTree" id="ENSGT00940000154653"/>
<feature type="domain" description="HP" evidence="10">
    <location>
        <begin position="1913"/>
        <end position="1976"/>
    </location>
</feature>
<feature type="compositionally biased region" description="Basic and acidic residues" evidence="9">
    <location>
        <begin position="452"/>
        <end position="483"/>
    </location>
</feature>
<evidence type="ECO:0000259" key="10">
    <source>
        <dbReference type="PROSITE" id="PS51089"/>
    </source>
</evidence>
<keyword evidence="5" id="KW-0677">Repeat</keyword>
<feature type="region of interest" description="Disordered" evidence="9">
    <location>
        <begin position="682"/>
        <end position="749"/>
    </location>
</feature>
<evidence type="ECO:0000256" key="9">
    <source>
        <dbReference type="SAM" id="MobiDB-lite"/>
    </source>
</evidence>
<keyword evidence="7" id="KW-0009">Actin-binding</keyword>
<keyword evidence="8" id="KW-0206">Cytoskeleton</keyword>
<dbReference type="CDD" id="cd11288">
    <property type="entry name" value="gelsolin_S5_like"/>
    <property type="match status" value="1"/>
</dbReference>
<dbReference type="GO" id="GO:0015629">
    <property type="term" value="C:actin cytoskeleton"/>
    <property type="evidence" value="ECO:0007669"/>
    <property type="project" value="TreeGrafter"/>
</dbReference>
<dbReference type="GO" id="GO:0005546">
    <property type="term" value="F:phosphatidylinositol-4,5-bisphosphate binding"/>
    <property type="evidence" value="ECO:0007669"/>
    <property type="project" value="TreeGrafter"/>
</dbReference>
<feature type="compositionally biased region" description="Basic and acidic residues" evidence="9">
    <location>
        <begin position="125"/>
        <end position="149"/>
    </location>
</feature>
<dbReference type="Pfam" id="PF00626">
    <property type="entry name" value="Gelsolin"/>
    <property type="match status" value="1"/>
</dbReference>
<dbReference type="CDD" id="cd11289">
    <property type="entry name" value="gelsolin_S2_like"/>
    <property type="match status" value="1"/>
</dbReference>
<feature type="compositionally biased region" description="Basic and acidic residues" evidence="9">
    <location>
        <begin position="197"/>
        <end position="210"/>
    </location>
</feature>
<evidence type="ECO:0000313" key="11">
    <source>
        <dbReference type="Ensembl" id="ENSELUP00000078004.2"/>
    </source>
</evidence>
<dbReference type="SUPFAM" id="SSF47050">
    <property type="entry name" value="VHP, Villin headpiece domain"/>
    <property type="match status" value="1"/>
</dbReference>
<dbReference type="GO" id="GO:0051016">
    <property type="term" value="P:barbed-end actin filament capping"/>
    <property type="evidence" value="ECO:0007669"/>
    <property type="project" value="TreeGrafter"/>
</dbReference>
<evidence type="ECO:0000313" key="12">
    <source>
        <dbReference type="Proteomes" id="UP000265140"/>
    </source>
</evidence>
<feature type="region of interest" description="Disordered" evidence="9">
    <location>
        <begin position="102"/>
        <end position="184"/>
    </location>
</feature>
<accession>A0A6Q2ZHI0</accession>
<dbReference type="InterPro" id="IPR003128">
    <property type="entry name" value="Villin_headpiece"/>
</dbReference>
<feature type="compositionally biased region" description="Basic and acidic residues" evidence="9">
    <location>
        <begin position="549"/>
        <end position="562"/>
    </location>
</feature>
<dbReference type="Pfam" id="PF02209">
    <property type="entry name" value="VHP"/>
    <property type="match status" value="1"/>
</dbReference>
<keyword evidence="4" id="KW-0963">Cytoplasm</keyword>
<dbReference type="SMART" id="SM00153">
    <property type="entry name" value="VHP"/>
    <property type="match status" value="1"/>
</dbReference>
<evidence type="ECO:0000256" key="2">
    <source>
        <dbReference type="ARBA" id="ARBA00004245"/>
    </source>
</evidence>
<evidence type="ECO:0000256" key="1">
    <source>
        <dbReference type="ARBA" id="ARBA00004170"/>
    </source>
</evidence>
<evidence type="ECO:0000256" key="4">
    <source>
        <dbReference type="ARBA" id="ARBA00022490"/>
    </source>
</evidence>
<feature type="compositionally biased region" description="Basic and acidic residues" evidence="9">
    <location>
        <begin position="698"/>
        <end position="711"/>
    </location>
</feature>
<dbReference type="InterPro" id="IPR007122">
    <property type="entry name" value="Villin/Gelsolin"/>
</dbReference>
<dbReference type="InterPro" id="IPR036886">
    <property type="entry name" value="Villin_headpiece_dom_sf"/>
</dbReference>
<feature type="compositionally biased region" description="Basic and acidic residues" evidence="9">
    <location>
        <begin position="419"/>
        <end position="440"/>
    </location>
</feature>
<dbReference type="Gene3D" id="1.10.950.10">
    <property type="entry name" value="Villin headpiece domain"/>
    <property type="match status" value="1"/>
</dbReference>
<dbReference type="Proteomes" id="UP000265140">
    <property type="component" value="Chromosome 21"/>
</dbReference>
<comment type="subcellular location">
    <subcellularLocation>
        <location evidence="2">Cytoplasm</location>
        <location evidence="2">Cytoskeleton</location>
    </subcellularLocation>
    <subcellularLocation>
        <location evidence="1">Membrane</location>
        <topology evidence="1">Peripheral membrane protein</topology>
    </subcellularLocation>
</comment>
<feature type="compositionally biased region" description="Basic and acidic residues" evidence="9">
    <location>
        <begin position="627"/>
        <end position="636"/>
    </location>
</feature>
<evidence type="ECO:0000256" key="7">
    <source>
        <dbReference type="ARBA" id="ARBA00023203"/>
    </source>
</evidence>
<organism evidence="11 12">
    <name type="scientific">Esox lucius</name>
    <name type="common">Northern pike</name>
    <dbReference type="NCBI Taxonomy" id="8010"/>
    <lineage>
        <taxon>Eukaryota</taxon>
        <taxon>Metazoa</taxon>
        <taxon>Chordata</taxon>
        <taxon>Craniata</taxon>
        <taxon>Vertebrata</taxon>
        <taxon>Euteleostomi</taxon>
        <taxon>Actinopterygii</taxon>
        <taxon>Neopterygii</taxon>
        <taxon>Teleostei</taxon>
        <taxon>Protacanthopterygii</taxon>
        <taxon>Esociformes</taxon>
        <taxon>Esocidae</taxon>
        <taxon>Esox</taxon>
    </lineage>
</organism>
<protein>
    <recommendedName>
        <fullName evidence="10">HP domain-containing protein</fullName>
    </recommendedName>
</protein>
<dbReference type="PANTHER" id="PTHR11977">
    <property type="entry name" value="VILLIN"/>
    <property type="match status" value="1"/>
</dbReference>
<dbReference type="GO" id="GO:0008154">
    <property type="term" value="P:actin polymerization or depolymerization"/>
    <property type="evidence" value="ECO:0007669"/>
    <property type="project" value="TreeGrafter"/>
</dbReference>
<evidence type="ECO:0000256" key="5">
    <source>
        <dbReference type="ARBA" id="ARBA00022737"/>
    </source>
</evidence>
<dbReference type="SMART" id="SM00262">
    <property type="entry name" value="GEL"/>
    <property type="match status" value="4"/>
</dbReference>
<reference evidence="11" key="4">
    <citation type="submission" date="2025-09" db="UniProtKB">
        <authorList>
            <consortium name="Ensembl"/>
        </authorList>
    </citation>
    <scope>IDENTIFICATION</scope>
</reference>
<feature type="region of interest" description="Disordered" evidence="9">
    <location>
        <begin position="504"/>
        <end position="562"/>
    </location>
</feature>
<dbReference type="InterPro" id="IPR029006">
    <property type="entry name" value="ADF-H/Gelsolin-like_dom_sf"/>
</dbReference>
<proteinExistence type="inferred from homology"/>
<reference evidence="11" key="2">
    <citation type="submission" date="2020-02" db="EMBL/GenBank/DDBJ databases">
        <title>Esox lucius (northern pike) genome, fEsoLuc1, primary haplotype.</title>
        <authorList>
            <person name="Myers G."/>
            <person name="Karagic N."/>
            <person name="Meyer A."/>
            <person name="Pippel M."/>
            <person name="Reichard M."/>
            <person name="Winkler S."/>
            <person name="Tracey A."/>
            <person name="Sims Y."/>
            <person name="Howe K."/>
            <person name="Rhie A."/>
            <person name="Formenti G."/>
            <person name="Durbin R."/>
            <person name="Fedrigo O."/>
            <person name="Jarvis E.D."/>
        </authorList>
    </citation>
    <scope>NUCLEOTIDE SEQUENCE [LARGE SCALE GENOMIC DNA]</scope>
</reference>
<dbReference type="FunFam" id="1.10.950.10:FF:000003">
    <property type="entry name" value="supervillin isoform X2"/>
    <property type="match status" value="1"/>
</dbReference>
<dbReference type="GO" id="GO:0016020">
    <property type="term" value="C:membrane"/>
    <property type="evidence" value="ECO:0007669"/>
    <property type="project" value="UniProtKB-SubCell"/>
</dbReference>